<sequence>MQVWQRRADESSRQYQYFKNFLELGTLRTLQKVQEKYNKSIAYFQKLSSKHEWTMRADAYDRYIDEIVRKENIEAIKKANKENVQLAQMIKYAAGKKVQVIIDKIKDAGGDLEALEKITDGISWNVLPTLFNIATEIERKAYGINDDMLKLSITDSGNNDLEVSIAIKKKQILEKLQAEEESNSPAETQEAIGDVGMQGE</sequence>
<dbReference type="EMBL" id="CP042817">
    <property type="protein sequence ID" value="QEJ97946.1"/>
    <property type="molecule type" value="Genomic_DNA"/>
</dbReference>
<evidence type="ECO:0000313" key="3">
    <source>
        <dbReference type="Proteomes" id="UP000323594"/>
    </source>
</evidence>
<protein>
    <submittedName>
        <fullName evidence="2">Uncharacterized protein</fullName>
    </submittedName>
</protein>
<evidence type="ECO:0000256" key="1">
    <source>
        <dbReference type="SAM" id="MobiDB-lite"/>
    </source>
</evidence>
<organism evidence="2 3">
    <name type="scientific">Treponema phagedenis</name>
    <dbReference type="NCBI Taxonomy" id="162"/>
    <lineage>
        <taxon>Bacteria</taxon>
        <taxon>Pseudomonadati</taxon>
        <taxon>Spirochaetota</taxon>
        <taxon>Spirochaetia</taxon>
        <taxon>Spirochaetales</taxon>
        <taxon>Treponemataceae</taxon>
        <taxon>Treponema</taxon>
    </lineage>
</organism>
<accession>A0AAE6IU40</accession>
<dbReference type="Proteomes" id="UP000323594">
    <property type="component" value="Chromosome"/>
</dbReference>
<dbReference type="RefSeq" id="WP_024751946.1">
    <property type="nucleotide sequence ID" value="NZ_CP042814.1"/>
</dbReference>
<dbReference type="AlphaFoldDB" id="A0AAE6IU40"/>
<reference evidence="2 3" key="1">
    <citation type="submission" date="2019-08" db="EMBL/GenBank/DDBJ databases">
        <authorList>
            <person name="Kuhnert P."/>
        </authorList>
    </citation>
    <scope>NUCLEOTIDE SEQUENCE [LARGE SCALE GENOMIC DNA]</scope>
    <source>
        <strain evidence="2 3">B36.5</strain>
    </source>
</reference>
<evidence type="ECO:0000313" key="2">
    <source>
        <dbReference type="EMBL" id="QEJ97946.1"/>
    </source>
</evidence>
<name>A0AAE6IU40_TREPH</name>
<proteinExistence type="predicted"/>
<gene>
    <name evidence="2" type="ORF">FUT82_08020</name>
</gene>
<feature type="region of interest" description="Disordered" evidence="1">
    <location>
        <begin position="177"/>
        <end position="200"/>
    </location>
</feature>